<name>A0A3N1KPH8_9PROT</name>
<dbReference type="Proteomes" id="UP000278222">
    <property type="component" value="Unassembled WGS sequence"/>
</dbReference>
<dbReference type="RefSeq" id="WP_123693394.1">
    <property type="nucleotide sequence ID" value="NZ_AP019700.1"/>
</dbReference>
<evidence type="ECO:0000313" key="3">
    <source>
        <dbReference type="Proteomes" id="UP000278222"/>
    </source>
</evidence>
<evidence type="ECO:0008006" key="4">
    <source>
        <dbReference type="Google" id="ProtNLM"/>
    </source>
</evidence>
<organism evidence="2 3">
    <name type="scientific">Stella humosa</name>
    <dbReference type="NCBI Taxonomy" id="94"/>
    <lineage>
        <taxon>Bacteria</taxon>
        <taxon>Pseudomonadati</taxon>
        <taxon>Pseudomonadota</taxon>
        <taxon>Alphaproteobacteria</taxon>
        <taxon>Rhodospirillales</taxon>
        <taxon>Stellaceae</taxon>
        <taxon>Stella</taxon>
    </lineage>
</organism>
<proteinExistence type="predicted"/>
<gene>
    <name evidence="2" type="ORF">EDC65_4302</name>
</gene>
<protein>
    <recommendedName>
        <fullName evidence="4">Lipoprotein</fullName>
    </recommendedName>
</protein>
<accession>A0A3N1KPH8</accession>
<evidence type="ECO:0000313" key="2">
    <source>
        <dbReference type="EMBL" id="ROP83653.1"/>
    </source>
</evidence>
<dbReference type="PROSITE" id="PS51257">
    <property type="entry name" value="PROKAR_LIPOPROTEIN"/>
    <property type="match status" value="1"/>
</dbReference>
<comment type="caution">
    <text evidence="2">The sequence shown here is derived from an EMBL/GenBank/DDBJ whole genome shotgun (WGS) entry which is preliminary data.</text>
</comment>
<feature type="region of interest" description="Disordered" evidence="1">
    <location>
        <begin position="51"/>
        <end position="126"/>
    </location>
</feature>
<keyword evidence="3" id="KW-1185">Reference proteome</keyword>
<sequence length="126" mass="14039">MRLRALIALPALLGLGACVDPYYDGYNGGYGSSYGPTGYVSGSYYGSSAPTPYYYNDRRDYDRRDSRPRYDARPDYRPPDRQTEYRPRPPEREPAYRPGNPGGGSGSPHGRPPPADWQRNGPMAGE</sequence>
<evidence type="ECO:0000256" key="1">
    <source>
        <dbReference type="SAM" id="MobiDB-lite"/>
    </source>
</evidence>
<dbReference type="AlphaFoldDB" id="A0A3N1KPH8"/>
<dbReference type="EMBL" id="RJKX01000016">
    <property type="protein sequence ID" value="ROP83653.1"/>
    <property type="molecule type" value="Genomic_DNA"/>
</dbReference>
<reference evidence="2 3" key="1">
    <citation type="submission" date="2018-11" db="EMBL/GenBank/DDBJ databases">
        <title>Genomic Encyclopedia of Type Strains, Phase IV (KMG-IV): sequencing the most valuable type-strain genomes for metagenomic binning, comparative biology and taxonomic classification.</title>
        <authorList>
            <person name="Goeker M."/>
        </authorList>
    </citation>
    <scope>NUCLEOTIDE SEQUENCE [LARGE SCALE GENOMIC DNA]</scope>
    <source>
        <strain evidence="2 3">DSM 5900</strain>
    </source>
</reference>
<feature type="compositionally biased region" description="Basic and acidic residues" evidence="1">
    <location>
        <begin position="56"/>
        <end position="95"/>
    </location>
</feature>